<dbReference type="CDD" id="cd06587">
    <property type="entry name" value="VOC"/>
    <property type="match status" value="1"/>
</dbReference>
<reference evidence="2" key="1">
    <citation type="submission" date="2020-11" db="EMBL/GenBank/DDBJ databases">
        <title>Isolation and identification of active actinomycetes.</title>
        <authorList>
            <person name="Yu B."/>
        </authorList>
    </citation>
    <scope>NUCLEOTIDE SEQUENCE</scope>
    <source>
        <strain evidence="2">NEAU-YB345</strain>
    </source>
</reference>
<dbReference type="InterPro" id="IPR037523">
    <property type="entry name" value="VOC_core"/>
</dbReference>
<dbReference type="PROSITE" id="PS51819">
    <property type="entry name" value="VOC"/>
    <property type="match status" value="1"/>
</dbReference>
<dbReference type="EMBL" id="JADPRT010000004">
    <property type="protein sequence ID" value="MBF9068822.1"/>
    <property type="molecule type" value="Genomic_DNA"/>
</dbReference>
<proteinExistence type="predicted"/>
<dbReference type="SUPFAM" id="SSF54593">
    <property type="entry name" value="Glyoxalase/Bleomycin resistance protein/Dihydroxybiphenyl dioxygenase"/>
    <property type="match status" value="1"/>
</dbReference>
<protein>
    <submittedName>
        <fullName evidence="2">VOC family protein</fullName>
    </submittedName>
</protein>
<organism evidence="2 3">
    <name type="scientific">Streptacidiphilus fuscans</name>
    <dbReference type="NCBI Taxonomy" id="2789292"/>
    <lineage>
        <taxon>Bacteria</taxon>
        <taxon>Bacillati</taxon>
        <taxon>Actinomycetota</taxon>
        <taxon>Actinomycetes</taxon>
        <taxon>Kitasatosporales</taxon>
        <taxon>Streptomycetaceae</taxon>
        <taxon>Streptacidiphilus</taxon>
    </lineage>
</organism>
<evidence type="ECO:0000313" key="2">
    <source>
        <dbReference type="EMBL" id="MBF9068822.1"/>
    </source>
</evidence>
<feature type="domain" description="VOC" evidence="1">
    <location>
        <begin position="14"/>
        <end position="129"/>
    </location>
</feature>
<dbReference type="Gene3D" id="3.10.180.10">
    <property type="entry name" value="2,3-Dihydroxybiphenyl 1,2-Dioxygenase, domain 1"/>
    <property type="match status" value="1"/>
</dbReference>
<dbReference type="Pfam" id="PF00903">
    <property type="entry name" value="Glyoxalase"/>
    <property type="match status" value="1"/>
</dbReference>
<sequence length="146" mass="16406">MTTEPTHQRPLGPRPSSVVLFVHELDESIAFYRELLNLETSIRTDTATLLCRDDGLQVYLRATGAGGARQAGTVGLQYVFWTAVDRADLDRCEQLLKDRKVLVSAWEGEGFRVVEGRDPSDSPVMISFPGPESVPRHDIMDRIYAW</sequence>
<dbReference type="InterPro" id="IPR004360">
    <property type="entry name" value="Glyas_Fos-R_dOase_dom"/>
</dbReference>
<comment type="caution">
    <text evidence="2">The sequence shown here is derived from an EMBL/GenBank/DDBJ whole genome shotgun (WGS) entry which is preliminary data.</text>
</comment>
<dbReference type="RefSeq" id="WP_196193966.1">
    <property type="nucleotide sequence ID" value="NZ_JADPRT010000004.1"/>
</dbReference>
<keyword evidence="3" id="KW-1185">Reference proteome</keyword>
<dbReference type="InterPro" id="IPR029068">
    <property type="entry name" value="Glyas_Bleomycin-R_OHBP_Dase"/>
</dbReference>
<evidence type="ECO:0000313" key="3">
    <source>
        <dbReference type="Proteomes" id="UP000657385"/>
    </source>
</evidence>
<dbReference type="Proteomes" id="UP000657385">
    <property type="component" value="Unassembled WGS sequence"/>
</dbReference>
<name>A0A931FBM6_9ACTN</name>
<accession>A0A931FBM6</accession>
<gene>
    <name evidence="2" type="ORF">I2501_12390</name>
</gene>
<evidence type="ECO:0000259" key="1">
    <source>
        <dbReference type="PROSITE" id="PS51819"/>
    </source>
</evidence>
<dbReference type="AlphaFoldDB" id="A0A931FBM6"/>